<reference evidence="2" key="2">
    <citation type="submission" date="2022-10" db="EMBL/GenBank/DDBJ databases">
        <authorList>
            <consortium name="ENA_rothamsted_submissions"/>
            <consortium name="culmorum"/>
            <person name="King R."/>
        </authorList>
    </citation>
    <scope>NUCLEOTIDE SEQUENCE</scope>
</reference>
<reference evidence="2" key="1">
    <citation type="submission" date="2021-12" db="EMBL/GenBank/DDBJ databases">
        <authorList>
            <person name="King R."/>
        </authorList>
    </citation>
    <scope>NUCLEOTIDE SEQUENCE</scope>
</reference>
<proteinExistence type="predicted"/>
<dbReference type="Proteomes" id="UP001153714">
    <property type="component" value="Chromosome 2"/>
</dbReference>
<name>A0A9N9R3B5_9NEOP</name>
<dbReference type="AlphaFoldDB" id="A0A9N9R3B5"/>
<evidence type="ECO:0000313" key="2">
    <source>
        <dbReference type="EMBL" id="CAG9789208.1"/>
    </source>
</evidence>
<dbReference type="OrthoDB" id="438164at2759"/>
<keyword evidence="1" id="KW-0732">Signal</keyword>
<feature type="chain" id="PRO_5040305949" evidence="1">
    <location>
        <begin position="21"/>
        <end position="97"/>
    </location>
</feature>
<gene>
    <name evidence="2" type="ORF">DIATSA_LOCUS6960</name>
</gene>
<protein>
    <submittedName>
        <fullName evidence="2">Uncharacterized protein</fullName>
    </submittedName>
</protein>
<dbReference type="EMBL" id="OU893333">
    <property type="protein sequence ID" value="CAG9789208.1"/>
    <property type="molecule type" value="Genomic_DNA"/>
</dbReference>
<evidence type="ECO:0000256" key="1">
    <source>
        <dbReference type="SAM" id="SignalP"/>
    </source>
</evidence>
<sequence>MGHDLPRLLIYIIVLTTANAAGTNGLTCLPKHGVARDNNFLVTHPDRPLRNFLNDNDRRPRRLSTATELLTVIDAFSQNNVIELVKQNLFTRLSQSY</sequence>
<keyword evidence="3" id="KW-1185">Reference proteome</keyword>
<accession>A0A9N9R3B5</accession>
<organism evidence="2 3">
    <name type="scientific">Diatraea saccharalis</name>
    <name type="common">sugarcane borer</name>
    <dbReference type="NCBI Taxonomy" id="40085"/>
    <lineage>
        <taxon>Eukaryota</taxon>
        <taxon>Metazoa</taxon>
        <taxon>Ecdysozoa</taxon>
        <taxon>Arthropoda</taxon>
        <taxon>Hexapoda</taxon>
        <taxon>Insecta</taxon>
        <taxon>Pterygota</taxon>
        <taxon>Neoptera</taxon>
        <taxon>Endopterygota</taxon>
        <taxon>Lepidoptera</taxon>
        <taxon>Glossata</taxon>
        <taxon>Ditrysia</taxon>
        <taxon>Pyraloidea</taxon>
        <taxon>Crambidae</taxon>
        <taxon>Crambinae</taxon>
        <taxon>Diatraea</taxon>
    </lineage>
</organism>
<feature type="signal peptide" evidence="1">
    <location>
        <begin position="1"/>
        <end position="20"/>
    </location>
</feature>
<evidence type="ECO:0000313" key="3">
    <source>
        <dbReference type="Proteomes" id="UP001153714"/>
    </source>
</evidence>